<feature type="transmembrane region" description="Helical" evidence="6">
    <location>
        <begin position="29"/>
        <end position="47"/>
    </location>
</feature>
<dbReference type="Pfam" id="PF04226">
    <property type="entry name" value="Transgly_assoc"/>
    <property type="match status" value="1"/>
</dbReference>
<dbReference type="AlphaFoldDB" id="T0ZMH5"/>
<comment type="caution">
    <text evidence="7">The sequence shown here is derived from an EMBL/GenBank/DDBJ whole genome shotgun (WGS) entry which is preliminary data.</text>
</comment>
<keyword evidence="2" id="KW-1003">Cell membrane</keyword>
<dbReference type="PANTHER" id="PTHR33884">
    <property type="entry name" value="UPF0410 PROTEIN YMGE"/>
    <property type="match status" value="1"/>
</dbReference>
<name>T0ZMH5_9ZZZZ</name>
<feature type="transmembrane region" description="Helical" evidence="6">
    <location>
        <begin position="59"/>
        <end position="78"/>
    </location>
</feature>
<keyword evidence="5 6" id="KW-0472">Membrane</keyword>
<sequence length="82" mass="8550">MHWIAVFLIGLIVGLLARALTPGHGPRGIILTALLGIAGSIIGTWAGQTLGWYAPGQPAGFIASVVGAMLLLLLHRILTRQS</sequence>
<evidence type="ECO:0000256" key="1">
    <source>
        <dbReference type="ARBA" id="ARBA00004651"/>
    </source>
</evidence>
<gene>
    <name evidence="7" type="ORF">B2A_07643</name>
</gene>
<dbReference type="GO" id="GO:0005886">
    <property type="term" value="C:plasma membrane"/>
    <property type="evidence" value="ECO:0007669"/>
    <property type="project" value="UniProtKB-SubCell"/>
</dbReference>
<evidence type="ECO:0000313" key="7">
    <source>
        <dbReference type="EMBL" id="EQD49546.1"/>
    </source>
</evidence>
<dbReference type="EMBL" id="AUZZ01005483">
    <property type="protein sequence ID" value="EQD49546.1"/>
    <property type="molecule type" value="Genomic_DNA"/>
</dbReference>
<evidence type="ECO:0000256" key="2">
    <source>
        <dbReference type="ARBA" id="ARBA00022475"/>
    </source>
</evidence>
<evidence type="ECO:0000256" key="6">
    <source>
        <dbReference type="SAM" id="Phobius"/>
    </source>
</evidence>
<proteinExistence type="predicted"/>
<dbReference type="PANTHER" id="PTHR33884:SF7">
    <property type="entry name" value="BSL8023 PROTEIN"/>
    <property type="match status" value="1"/>
</dbReference>
<keyword evidence="3 6" id="KW-0812">Transmembrane</keyword>
<evidence type="ECO:0000256" key="4">
    <source>
        <dbReference type="ARBA" id="ARBA00022989"/>
    </source>
</evidence>
<accession>T0ZMH5</accession>
<evidence type="ECO:0000256" key="5">
    <source>
        <dbReference type="ARBA" id="ARBA00023136"/>
    </source>
</evidence>
<evidence type="ECO:0000256" key="3">
    <source>
        <dbReference type="ARBA" id="ARBA00022692"/>
    </source>
</evidence>
<reference evidence="7" key="1">
    <citation type="submission" date="2013-08" db="EMBL/GenBank/DDBJ databases">
        <authorList>
            <person name="Mendez C."/>
            <person name="Richter M."/>
            <person name="Ferrer M."/>
            <person name="Sanchez J."/>
        </authorList>
    </citation>
    <scope>NUCLEOTIDE SEQUENCE</scope>
</reference>
<reference evidence="7" key="2">
    <citation type="journal article" date="2014" name="ISME J.">
        <title>Microbial stratification in low pH oxic and suboxic macroscopic growths along an acid mine drainage.</title>
        <authorList>
            <person name="Mendez-Garcia C."/>
            <person name="Mesa V."/>
            <person name="Sprenger R.R."/>
            <person name="Richter M."/>
            <person name="Diez M.S."/>
            <person name="Solano J."/>
            <person name="Bargiela R."/>
            <person name="Golyshina O.V."/>
            <person name="Manteca A."/>
            <person name="Ramos J.L."/>
            <person name="Gallego J.R."/>
            <person name="Llorente I."/>
            <person name="Martins Dos Santos V.A."/>
            <person name="Jensen O.N."/>
            <person name="Pelaez A.I."/>
            <person name="Sanchez J."/>
            <person name="Ferrer M."/>
        </authorList>
    </citation>
    <scope>NUCLEOTIDE SEQUENCE</scope>
</reference>
<protein>
    <submittedName>
        <fullName evidence="7">Transglycosylase-associated protein</fullName>
    </submittedName>
</protein>
<keyword evidence="4 6" id="KW-1133">Transmembrane helix</keyword>
<comment type="subcellular location">
    <subcellularLocation>
        <location evidence="1">Cell membrane</location>
        <topology evidence="1">Multi-pass membrane protein</topology>
    </subcellularLocation>
</comment>
<organism evidence="7">
    <name type="scientific">mine drainage metagenome</name>
    <dbReference type="NCBI Taxonomy" id="410659"/>
    <lineage>
        <taxon>unclassified sequences</taxon>
        <taxon>metagenomes</taxon>
        <taxon>ecological metagenomes</taxon>
    </lineage>
</organism>
<dbReference type="InterPro" id="IPR007341">
    <property type="entry name" value="Transgly_assoc"/>
</dbReference>